<keyword evidence="2 7" id="KW-0349">Heme</keyword>
<dbReference type="CDD" id="cd11029">
    <property type="entry name" value="CYP107-like"/>
    <property type="match status" value="1"/>
</dbReference>
<evidence type="ECO:0000256" key="3">
    <source>
        <dbReference type="ARBA" id="ARBA00022723"/>
    </source>
</evidence>
<organism evidence="8 9">
    <name type="scientific">Stackebrandtia albiflava</name>
    <dbReference type="NCBI Taxonomy" id="406432"/>
    <lineage>
        <taxon>Bacteria</taxon>
        <taxon>Bacillati</taxon>
        <taxon>Actinomycetota</taxon>
        <taxon>Actinomycetes</taxon>
        <taxon>Glycomycetales</taxon>
        <taxon>Glycomycetaceae</taxon>
        <taxon>Stackebrandtia</taxon>
    </lineage>
</organism>
<evidence type="ECO:0000313" key="9">
    <source>
        <dbReference type="Proteomes" id="UP000321617"/>
    </source>
</evidence>
<dbReference type="EMBL" id="VLLL01000013">
    <property type="protein sequence ID" value="TWJ06365.1"/>
    <property type="molecule type" value="Genomic_DNA"/>
</dbReference>
<proteinExistence type="inferred from homology"/>
<dbReference type="InterPro" id="IPR017972">
    <property type="entry name" value="Cyt_P450_CS"/>
</dbReference>
<evidence type="ECO:0000313" key="8">
    <source>
        <dbReference type="EMBL" id="TWJ06365.1"/>
    </source>
</evidence>
<dbReference type="Pfam" id="PF00067">
    <property type="entry name" value="p450"/>
    <property type="match status" value="2"/>
</dbReference>
<dbReference type="PROSITE" id="PS00086">
    <property type="entry name" value="CYTOCHROME_P450"/>
    <property type="match status" value="1"/>
</dbReference>
<dbReference type="InterPro" id="IPR001128">
    <property type="entry name" value="Cyt_P450"/>
</dbReference>
<comment type="caution">
    <text evidence="8">The sequence shown here is derived from an EMBL/GenBank/DDBJ whole genome shotgun (WGS) entry which is preliminary data.</text>
</comment>
<dbReference type="PANTHER" id="PTHR46696:SF1">
    <property type="entry name" value="CYTOCHROME P450 YJIB-RELATED"/>
    <property type="match status" value="1"/>
</dbReference>
<dbReference type="SUPFAM" id="SSF48264">
    <property type="entry name" value="Cytochrome P450"/>
    <property type="match status" value="1"/>
</dbReference>
<evidence type="ECO:0000256" key="1">
    <source>
        <dbReference type="ARBA" id="ARBA00010617"/>
    </source>
</evidence>
<keyword evidence="3 7" id="KW-0479">Metal-binding</keyword>
<dbReference type="InterPro" id="IPR036396">
    <property type="entry name" value="Cyt_P450_sf"/>
</dbReference>
<dbReference type="RefSeq" id="WP_147144668.1">
    <property type="nucleotide sequence ID" value="NZ_BAABIJ010000008.1"/>
</dbReference>
<evidence type="ECO:0000256" key="6">
    <source>
        <dbReference type="ARBA" id="ARBA00023033"/>
    </source>
</evidence>
<comment type="similarity">
    <text evidence="1 7">Belongs to the cytochrome P450 family.</text>
</comment>
<dbReference type="GO" id="GO:0020037">
    <property type="term" value="F:heme binding"/>
    <property type="evidence" value="ECO:0007669"/>
    <property type="project" value="InterPro"/>
</dbReference>
<evidence type="ECO:0000256" key="5">
    <source>
        <dbReference type="ARBA" id="ARBA00023004"/>
    </source>
</evidence>
<evidence type="ECO:0000256" key="7">
    <source>
        <dbReference type="RuleBase" id="RU000461"/>
    </source>
</evidence>
<keyword evidence="6 7" id="KW-0503">Monooxygenase</keyword>
<dbReference type="GO" id="GO:0016705">
    <property type="term" value="F:oxidoreductase activity, acting on paired donors, with incorporation or reduction of molecular oxygen"/>
    <property type="evidence" value="ECO:0007669"/>
    <property type="project" value="InterPro"/>
</dbReference>
<dbReference type="GO" id="GO:0004497">
    <property type="term" value="F:monooxygenase activity"/>
    <property type="evidence" value="ECO:0007669"/>
    <property type="project" value="UniProtKB-KW"/>
</dbReference>
<dbReference type="PANTHER" id="PTHR46696">
    <property type="entry name" value="P450, PUTATIVE (EUROFUNG)-RELATED"/>
    <property type="match status" value="1"/>
</dbReference>
<dbReference type="GO" id="GO:0005506">
    <property type="term" value="F:iron ion binding"/>
    <property type="evidence" value="ECO:0007669"/>
    <property type="project" value="InterPro"/>
</dbReference>
<dbReference type="FunFam" id="1.10.630.10:FF:000018">
    <property type="entry name" value="Cytochrome P450 monooxygenase"/>
    <property type="match status" value="1"/>
</dbReference>
<keyword evidence="9" id="KW-1185">Reference proteome</keyword>
<keyword evidence="4 7" id="KW-0560">Oxidoreductase</keyword>
<dbReference type="OrthoDB" id="502624at2"/>
<dbReference type="PRINTS" id="PR00359">
    <property type="entry name" value="BP450"/>
</dbReference>
<reference evidence="8 9" key="1">
    <citation type="journal article" date="2013" name="Stand. Genomic Sci.">
        <title>Genomic Encyclopedia of Type Strains, Phase I: The one thousand microbial genomes (KMG-I) project.</title>
        <authorList>
            <person name="Kyrpides N.C."/>
            <person name="Woyke T."/>
            <person name="Eisen J.A."/>
            <person name="Garrity G."/>
            <person name="Lilburn T.G."/>
            <person name="Beck B.J."/>
            <person name="Whitman W.B."/>
            <person name="Hugenholtz P."/>
            <person name="Klenk H.P."/>
        </authorList>
    </citation>
    <scope>NUCLEOTIDE SEQUENCE [LARGE SCALE GENOMIC DNA]</scope>
    <source>
        <strain evidence="8 9">DSM 45044</strain>
    </source>
</reference>
<protein>
    <submittedName>
        <fullName evidence="8">Cytochrome P450</fullName>
    </submittedName>
</protein>
<dbReference type="InterPro" id="IPR002397">
    <property type="entry name" value="Cyt_P450_B"/>
</dbReference>
<keyword evidence="5 7" id="KW-0408">Iron</keyword>
<evidence type="ECO:0000256" key="4">
    <source>
        <dbReference type="ARBA" id="ARBA00023002"/>
    </source>
</evidence>
<evidence type="ECO:0000256" key="2">
    <source>
        <dbReference type="ARBA" id="ARBA00022617"/>
    </source>
</evidence>
<dbReference type="Proteomes" id="UP000321617">
    <property type="component" value="Unassembled WGS sequence"/>
</dbReference>
<dbReference type="Gene3D" id="1.10.630.10">
    <property type="entry name" value="Cytochrome P450"/>
    <property type="match status" value="1"/>
</dbReference>
<gene>
    <name evidence="8" type="ORF">LX16_5329</name>
</gene>
<dbReference type="AlphaFoldDB" id="A0A562UL74"/>
<sequence>MAKRPADPTCPVDHHTVASVLARYGELPDTLRADPFPLYEGLRRSGTVHAATLPDGRPVAVVTGYRAARTVFTDPRFSNDPGHRADLPRFDGDRHMGVADGDAHRRLRTVVARHFTADRVRAARPWITGVTDELLDGLSAEADLIGEFAGILPLRVILTLLGAPPARIPPMVAALQRLSDAPGDPAAAETVRTGVTDAIRHRERNPGDDVLTDLIAARDTGDIDDGELTATVFLLLSAGHETTVNLIAVGALHLLRHPDQWARLRERPSSTPGAVDELLRYDGPAAHSTGRYTTTDVVLDGVAIPAGRLVLVNLTAANRDPEATSDADRLDVTRSPTRHLAFGHGRHLCLGAHLARLEAEIALSRLSTGFTDIRLAVDPAELAWKASPAIRGLTSLPVRLTR</sequence>
<name>A0A562UL74_9ACTN</name>
<accession>A0A562UL74</accession>